<dbReference type="Proteomes" id="UP000269945">
    <property type="component" value="Unassembled WGS sequence"/>
</dbReference>
<evidence type="ECO:0000313" key="2">
    <source>
        <dbReference type="EMBL" id="VCW91037.1"/>
    </source>
</evidence>
<dbReference type="AlphaFoldDB" id="A0A9X9Q144"/>
<evidence type="ECO:0000256" key="1">
    <source>
        <dbReference type="SAM" id="MobiDB-lite"/>
    </source>
</evidence>
<protein>
    <submittedName>
        <fullName evidence="2">Uncharacterized protein</fullName>
    </submittedName>
</protein>
<organism evidence="2 3">
    <name type="scientific">Gulo gulo</name>
    <name type="common">Wolverine</name>
    <name type="synonym">Gluton</name>
    <dbReference type="NCBI Taxonomy" id="48420"/>
    <lineage>
        <taxon>Eukaryota</taxon>
        <taxon>Metazoa</taxon>
        <taxon>Chordata</taxon>
        <taxon>Craniata</taxon>
        <taxon>Vertebrata</taxon>
        <taxon>Euteleostomi</taxon>
        <taxon>Mammalia</taxon>
        <taxon>Eutheria</taxon>
        <taxon>Laurasiatheria</taxon>
        <taxon>Carnivora</taxon>
        <taxon>Caniformia</taxon>
        <taxon>Musteloidea</taxon>
        <taxon>Mustelidae</taxon>
        <taxon>Guloninae</taxon>
        <taxon>Gulo</taxon>
    </lineage>
</organism>
<proteinExistence type="predicted"/>
<accession>A0A9X9Q144</accession>
<dbReference type="EMBL" id="CYRY02016800">
    <property type="protein sequence ID" value="VCW91037.1"/>
    <property type="molecule type" value="Genomic_DNA"/>
</dbReference>
<name>A0A9X9Q144_GULGU</name>
<reference evidence="2 3" key="1">
    <citation type="submission" date="2018-10" db="EMBL/GenBank/DDBJ databases">
        <authorList>
            <person name="Ekblom R."/>
            <person name="Jareborg N."/>
        </authorList>
    </citation>
    <scope>NUCLEOTIDE SEQUENCE [LARGE SCALE GENOMIC DNA]</scope>
    <source>
        <tissue evidence="2">Muscle</tissue>
    </source>
</reference>
<feature type="region of interest" description="Disordered" evidence="1">
    <location>
        <begin position="75"/>
        <end position="94"/>
    </location>
</feature>
<comment type="caution">
    <text evidence="2">The sequence shown here is derived from an EMBL/GenBank/DDBJ whole genome shotgun (WGS) entry which is preliminary data.</text>
</comment>
<evidence type="ECO:0000313" key="3">
    <source>
        <dbReference type="Proteomes" id="UP000269945"/>
    </source>
</evidence>
<gene>
    <name evidence="2" type="ORF">BN2614_LOCUS9</name>
</gene>
<sequence length="94" mass="9867">MSRGPSSPRSSWACVGSQPLKAFARRGGPDPLIRLTFLSQPLSSATLGRTPPGTGCLRRALTAQRLFQLRFAGPASAQSEKLSAVGPNSKPGFT</sequence>
<keyword evidence="3" id="KW-1185">Reference proteome</keyword>